<keyword evidence="7 9" id="KW-0862">Zinc</keyword>
<keyword evidence="3 9" id="KW-0645">Protease</keyword>
<sequence>MKLFQAIAILAFFQGVCSIPISEVQEKASQGLRLLQLGDDLEPVWKTEEEKFDLLEQNVGFFDVTETYELEQSLGPIIKSKLVTAAAFPSPSHQSDVTPLLASLDTTQQATWLAALTAFNNRYYTQTSGADAAKFIQTTLGDFITASGRTDVSVSPFAHTWVQSSTILKFAASVDPDAPVTILGAHMDSIQGRSATARAPGADDDGTGSVNLIDVARVLIQSGFVPSTPLEFHWYAAEEVGLLGSQDIAVKYKADGVEVKGMLQCDMTGYTRPGAAEVMGLVRDFTDPAVSDFVSQLAETYSRIRTVNTTCGYACSDHGSWTRQGYPSAFNFETPFGSHNPAIHTANDTVDAPGFSWEHSVEFAKVVLGFAYELTV</sequence>
<dbReference type="AlphaFoldDB" id="A0A5C3Q8M6"/>
<keyword evidence="6 9" id="KW-0378">Hydrolase</keyword>
<organism evidence="11 12">
    <name type="scientific">Pterulicium gracile</name>
    <dbReference type="NCBI Taxonomy" id="1884261"/>
    <lineage>
        <taxon>Eukaryota</taxon>
        <taxon>Fungi</taxon>
        <taxon>Dikarya</taxon>
        <taxon>Basidiomycota</taxon>
        <taxon>Agaricomycotina</taxon>
        <taxon>Agaricomycetes</taxon>
        <taxon>Agaricomycetidae</taxon>
        <taxon>Agaricales</taxon>
        <taxon>Pleurotineae</taxon>
        <taxon>Pterulaceae</taxon>
        <taxon>Pterulicium</taxon>
    </lineage>
</organism>
<evidence type="ECO:0000256" key="2">
    <source>
        <dbReference type="ARBA" id="ARBA00022438"/>
    </source>
</evidence>
<dbReference type="SUPFAM" id="SSF53187">
    <property type="entry name" value="Zn-dependent exopeptidases"/>
    <property type="match status" value="1"/>
</dbReference>
<accession>A0A5C3Q8M6</accession>
<dbReference type="GO" id="GO:0006508">
    <property type="term" value="P:proteolysis"/>
    <property type="evidence" value="ECO:0007669"/>
    <property type="project" value="UniProtKB-KW"/>
</dbReference>
<name>A0A5C3Q8M6_9AGAR</name>
<evidence type="ECO:0000256" key="8">
    <source>
        <dbReference type="ARBA" id="ARBA00043962"/>
    </source>
</evidence>
<feature type="chain" id="PRO_5023152660" description="Peptide hydrolase" evidence="9">
    <location>
        <begin position="19"/>
        <end position="376"/>
    </location>
</feature>
<evidence type="ECO:0000256" key="9">
    <source>
        <dbReference type="RuleBase" id="RU361240"/>
    </source>
</evidence>
<proteinExistence type="inferred from homology"/>
<keyword evidence="2 11" id="KW-0031">Aminopeptidase</keyword>
<dbReference type="PANTHER" id="PTHR12147:SF56">
    <property type="entry name" value="AMINOPEPTIDASE YDR415C-RELATED"/>
    <property type="match status" value="1"/>
</dbReference>
<keyword evidence="5 9" id="KW-0732">Signal</keyword>
<comment type="cofactor">
    <cofactor evidence="1">
        <name>Zn(2+)</name>
        <dbReference type="ChEBI" id="CHEBI:29105"/>
    </cofactor>
</comment>
<dbReference type="Proteomes" id="UP000305067">
    <property type="component" value="Unassembled WGS sequence"/>
</dbReference>
<dbReference type="GO" id="GO:0004177">
    <property type="term" value="F:aminopeptidase activity"/>
    <property type="evidence" value="ECO:0007669"/>
    <property type="project" value="UniProtKB-KW"/>
</dbReference>
<evidence type="ECO:0000256" key="7">
    <source>
        <dbReference type="ARBA" id="ARBA00022833"/>
    </source>
</evidence>
<protein>
    <recommendedName>
        <fullName evidence="9">Peptide hydrolase</fullName>
        <ecNumber evidence="9">3.4.-.-</ecNumber>
    </recommendedName>
</protein>
<reference evidence="11 12" key="1">
    <citation type="journal article" date="2019" name="Nat. Ecol. Evol.">
        <title>Megaphylogeny resolves global patterns of mushroom evolution.</title>
        <authorList>
            <person name="Varga T."/>
            <person name="Krizsan K."/>
            <person name="Foldi C."/>
            <person name="Dima B."/>
            <person name="Sanchez-Garcia M."/>
            <person name="Sanchez-Ramirez S."/>
            <person name="Szollosi G.J."/>
            <person name="Szarkandi J.G."/>
            <person name="Papp V."/>
            <person name="Albert L."/>
            <person name="Andreopoulos W."/>
            <person name="Angelini C."/>
            <person name="Antonin V."/>
            <person name="Barry K.W."/>
            <person name="Bougher N.L."/>
            <person name="Buchanan P."/>
            <person name="Buyck B."/>
            <person name="Bense V."/>
            <person name="Catcheside P."/>
            <person name="Chovatia M."/>
            <person name="Cooper J."/>
            <person name="Damon W."/>
            <person name="Desjardin D."/>
            <person name="Finy P."/>
            <person name="Geml J."/>
            <person name="Haridas S."/>
            <person name="Hughes K."/>
            <person name="Justo A."/>
            <person name="Karasinski D."/>
            <person name="Kautmanova I."/>
            <person name="Kiss B."/>
            <person name="Kocsube S."/>
            <person name="Kotiranta H."/>
            <person name="LaButti K.M."/>
            <person name="Lechner B.E."/>
            <person name="Liimatainen K."/>
            <person name="Lipzen A."/>
            <person name="Lukacs Z."/>
            <person name="Mihaltcheva S."/>
            <person name="Morgado L.N."/>
            <person name="Niskanen T."/>
            <person name="Noordeloos M.E."/>
            <person name="Ohm R.A."/>
            <person name="Ortiz-Santana B."/>
            <person name="Ovrebo C."/>
            <person name="Racz N."/>
            <person name="Riley R."/>
            <person name="Savchenko A."/>
            <person name="Shiryaev A."/>
            <person name="Soop K."/>
            <person name="Spirin V."/>
            <person name="Szebenyi C."/>
            <person name="Tomsovsky M."/>
            <person name="Tulloss R.E."/>
            <person name="Uehling J."/>
            <person name="Grigoriev I.V."/>
            <person name="Vagvolgyi C."/>
            <person name="Papp T."/>
            <person name="Martin F.M."/>
            <person name="Miettinen O."/>
            <person name="Hibbett D.S."/>
            <person name="Nagy L.G."/>
        </authorList>
    </citation>
    <scope>NUCLEOTIDE SEQUENCE [LARGE SCALE GENOMIC DNA]</scope>
    <source>
        <strain evidence="11 12">CBS 309.79</strain>
    </source>
</reference>
<evidence type="ECO:0000313" key="12">
    <source>
        <dbReference type="Proteomes" id="UP000305067"/>
    </source>
</evidence>
<feature type="domain" description="Peptidase M28" evidence="10">
    <location>
        <begin position="179"/>
        <end position="369"/>
    </location>
</feature>
<dbReference type="STRING" id="1884261.A0A5C3Q8M6"/>
<dbReference type="OrthoDB" id="2214at2759"/>
<comment type="similarity">
    <text evidence="8">Belongs to the peptidase M28 family. M28E subfamily.</text>
</comment>
<dbReference type="GO" id="GO:0008235">
    <property type="term" value="F:metalloexopeptidase activity"/>
    <property type="evidence" value="ECO:0007669"/>
    <property type="project" value="InterPro"/>
</dbReference>
<dbReference type="EC" id="3.4.-.-" evidence="9"/>
<evidence type="ECO:0000256" key="6">
    <source>
        <dbReference type="ARBA" id="ARBA00022801"/>
    </source>
</evidence>
<evidence type="ECO:0000256" key="1">
    <source>
        <dbReference type="ARBA" id="ARBA00001947"/>
    </source>
</evidence>
<evidence type="ECO:0000313" key="11">
    <source>
        <dbReference type="EMBL" id="TFK97926.1"/>
    </source>
</evidence>
<keyword evidence="4 9" id="KW-0479">Metal-binding</keyword>
<dbReference type="CDD" id="cd03879">
    <property type="entry name" value="M28_AAP"/>
    <property type="match status" value="1"/>
</dbReference>
<dbReference type="Pfam" id="PF04389">
    <property type="entry name" value="Peptidase_M28"/>
    <property type="match status" value="1"/>
</dbReference>
<dbReference type="EMBL" id="ML178843">
    <property type="protein sequence ID" value="TFK97926.1"/>
    <property type="molecule type" value="Genomic_DNA"/>
</dbReference>
<evidence type="ECO:0000256" key="5">
    <source>
        <dbReference type="ARBA" id="ARBA00022729"/>
    </source>
</evidence>
<dbReference type="GO" id="GO:0046872">
    <property type="term" value="F:metal ion binding"/>
    <property type="evidence" value="ECO:0007669"/>
    <property type="project" value="UniProtKB-KW"/>
</dbReference>
<keyword evidence="12" id="KW-1185">Reference proteome</keyword>
<dbReference type="Gene3D" id="3.40.630.10">
    <property type="entry name" value="Zn peptidases"/>
    <property type="match status" value="1"/>
</dbReference>
<gene>
    <name evidence="11" type="ORF">BDV98DRAFT_596191</name>
</gene>
<evidence type="ECO:0000256" key="3">
    <source>
        <dbReference type="ARBA" id="ARBA00022670"/>
    </source>
</evidence>
<dbReference type="InterPro" id="IPR045175">
    <property type="entry name" value="M28_fam"/>
</dbReference>
<feature type="signal peptide" evidence="9">
    <location>
        <begin position="1"/>
        <end position="18"/>
    </location>
</feature>
<dbReference type="PANTHER" id="PTHR12147">
    <property type="entry name" value="METALLOPEPTIDASE M28 FAMILY MEMBER"/>
    <property type="match status" value="1"/>
</dbReference>
<evidence type="ECO:0000259" key="10">
    <source>
        <dbReference type="Pfam" id="PF04389"/>
    </source>
</evidence>
<evidence type="ECO:0000256" key="4">
    <source>
        <dbReference type="ARBA" id="ARBA00022723"/>
    </source>
</evidence>
<dbReference type="InterPro" id="IPR007484">
    <property type="entry name" value="Peptidase_M28"/>
</dbReference>